<organism evidence="1 2">
    <name type="scientific">Shewanella colwelliana</name>
    <name type="common">Alteromonas colwelliana</name>
    <dbReference type="NCBI Taxonomy" id="23"/>
    <lineage>
        <taxon>Bacteria</taxon>
        <taxon>Pseudomonadati</taxon>
        <taxon>Pseudomonadota</taxon>
        <taxon>Gammaproteobacteria</taxon>
        <taxon>Alteromonadales</taxon>
        <taxon>Shewanellaceae</taxon>
        <taxon>Shewanella</taxon>
    </lineage>
</organism>
<proteinExistence type="predicted"/>
<evidence type="ECO:0000313" key="2">
    <source>
        <dbReference type="Proteomes" id="UP000095230"/>
    </source>
</evidence>
<protein>
    <submittedName>
        <fullName evidence="1">Uncharacterized protein</fullName>
    </submittedName>
</protein>
<dbReference type="RefSeq" id="WP_069670185.1">
    <property type="nucleotide sequence ID" value="NZ_MCBT01000007.1"/>
</dbReference>
<evidence type="ECO:0000313" key="1">
    <source>
        <dbReference type="EMBL" id="OEG75479.1"/>
    </source>
</evidence>
<comment type="caution">
    <text evidence="1">The sequence shown here is derived from an EMBL/GenBank/DDBJ whole genome shotgun (WGS) entry which is preliminary data.</text>
</comment>
<dbReference type="Proteomes" id="UP000095230">
    <property type="component" value="Unassembled WGS sequence"/>
</dbReference>
<gene>
    <name evidence="1" type="ORF">BEL05_08590</name>
</gene>
<dbReference type="EMBL" id="MCBT01000007">
    <property type="protein sequence ID" value="OEG75479.1"/>
    <property type="molecule type" value="Genomic_DNA"/>
</dbReference>
<name>A0A1E5IY79_SHECO</name>
<reference evidence="1 2" key="1">
    <citation type="submission" date="2016-07" db="EMBL/GenBank/DDBJ databases">
        <title>Whole-genome of two Shewanella species isolated from a digestive organ of sea cucumber Apostichopus japonicus Selenka 1867.</title>
        <authorList>
            <person name="Hong H.-H."/>
            <person name="Choi H."/>
            <person name="Cheon S."/>
            <person name="Oh J.-S."/>
            <person name="Lee H.-G."/>
            <person name="Park C."/>
        </authorList>
    </citation>
    <scope>NUCLEOTIDE SEQUENCE [LARGE SCALE GENOMIC DNA]</scope>
    <source>
        <strain evidence="1 2">CSB03KR</strain>
    </source>
</reference>
<dbReference type="AlphaFoldDB" id="A0A1E5IY79"/>
<accession>A0A1E5IY79</accession>
<sequence length="72" mass="7960">MINITEAFKNALLADVTYLIDENIKGSEDLLFELTKKLGATLANYIVDNFDLDFESIINTSEIAGTGFDARV</sequence>
<dbReference type="OrthoDB" id="1676884at2"/>